<dbReference type="AlphaFoldDB" id="A0AAV4F3M5"/>
<keyword evidence="2" id="KW-1185">Reference proteome</keyword>
<proteinExistence type="predicted"/>
<sequence>MLVHDDLVSLVSLRDRLCGLAVRHSPRDREVRGSIPSRVKPRTSKLVLAAHPSSVWHYGFSAKSGRRGVRILWLGVVYASAPYITVCQHAFNCPQRCL</sequence>
<accession>A0AAV4F3M5</accession>
<evidence type="ECO:0000313" key="2">
    <source>
        <dbReference type="Proteomes" id="UP000762676"/>
    </source>
</evidence>
<gene>
    <name evidence="1" type="ORF">ElyMa_003716000</name>
</gene>
<dbReference type="EMBL" id="BMAT01007615">
    <property type="protein sequence ID" value="GFR67797.1"/>
    <property type="molecule type" value="Genomic_DNA"/>
</dbReference>
<comment type="caution">
    <text evidence="1">The sequence shown here is derived from an EMBL/GenBank/DDBJ whole genome shotgun (WGS) entry which is preliminary data.</text>
</comment>
<protein>
    <submittedName>
        <fullName evidence="1">Uncharacterized protein</fullName>
    </submittedName>
</protein>
<organism evidence="1 2">
    <name type="scientific">Elysia marginata</name>
    <dbReference type="NCBI Taxonomy" id="1093978"/>
    <lineage>
        <taxon>Eukaryota</taxon>
        <taxon>Metazoa</taxon>
        <taxon>Spiralia</taxon>
        <taxon>Lophotrochozoa</taxon>
        <taxon>Mollusca</taxon>
        <taxon>Gastropoda</taxon>
        <taxon>Heterobranchia</taxon>
        <taxon>Euthyneura</taxon>
        <taxon>Panpulmonata</taxon>
        <taxon>Sacoglossa</taxon>
        <taxon>Placobranchoidea</taxon>
        <taxon>Plakobranchidae</taxon>
        <taxon>Elysia</taxon>
    </lineage>
</organism>
<name>A0AAV4F3M5_9GAST</name>
<evidence type="ECO:0000313" key="1">
    <source>
        <dbReference type="EMBL" id="GFR67797.1"/>
    </source>
</evidence>
<reference evidence="1 2" key="1">
    <citation type="journal article" date="2021" name="Elife">
        <title>Chloroplast acquisition without the gene transfer in kleptoplastic sea slugs, Plakobranchus ocellatus.</title>
        <authorList>
            <person name="Maeda T."/>
            <person name="Takahashi S."/>
            <person name="Yoshida T."/>
            <person name="Shimamura S."/>
            <person name="Takaki Y."/>
            <person name="Nagai Y."/>
            <person name="Toyoda A."/>
            <person name="Suzuki Y."/>
            <person name="Arimoto A."/>
            <person name="Ishii H."/>
            <person name="Satoh N."/>
            <person name="Nishiyama T."/>
            <person name="Hasebe M."/>
            <person name="Maruyama T."/>
            <person name="Minagawa J."/>
            <person name="Obokata J."/>
            <person name="Shigenobu S."/>
        </authorList>
    </citation>
    <scope>NUCLEOTIDE SEQUENCE [LARGE SCALE GENOMIC DNA]</scope>
</reference>
<dbReference type="Proteomes" id="UP000762676">
    <property type="component" value="Unassembled WGS sequence"/>
</dbReference>